<dbReference type="Proteomes" id="UP000242519">
    <property type="component" value="Unassembled WGS sequence"/>
</dbReference>
<comment type="caution">
    <text evidence="2">The sequence shown here is derived from an EMBL/GenBank/DDBJ whole genome shotgun (WGS) entry which is preliminary data.</text>
</comment>
<name>A0A218Z7E8_9HELO</name>
<feature type="region of interest" description="Disordered" evidence="1">
    <location>
        <begin position="50"/>
        <end position="105"/>
    </location>
</feature>
<evidence type="ECO:0000313" key="3">
    <source>
        <dbReference type="Proteomes" id="UP000242519"/>
    </source>
</evidence>
<organism evidence="2 3">
    <name type="scientific">Diplocarpon coronariae</name>
    <dbReference type="NCBI Taxonomy" id="2795749"/>
    <lineage>
        <taxon>Eukaryota</taxon>
        <taxon>Fungi</taxon>
        <taxon>Dikarya</taxon>
        <taxon>Ascomycota</taxon>
        <taxon>Pezizomycotina</taxon>
        <taxon>Leotiomycetes</taxon>
        <taxon>Helotiales</taxon>
        <taxon>Drepanopezizaceae</taxon>
        <taxon>Diplocarpon</taxon>
    </lineage>
</organism>
<dbReference type="AlphaFoldDB" id="A0A218Z7E8"/>
<protein>
    <submittedName>
        <fullName evidence="2">Uncharacterized protein</fullName>
    </submittedName>
</protein>
<accession>A0A218Z7E8</accession>
<dbReference type="InParanoid" id="A0A218Z7E8"/>
<sequence length="189" mass="21219">MSKHAKQSTRGDTYAKIRCVQDLTSPLHYSSLRLHDESTGMRMSLVAMREDRAPTRASESYADGVAHPALWPDVEKSREDIESPADQPEPTESTPPPDDQSGWQEQCRARSLSCQEPAFVVSIPKSKVLECDPATASHWMPQPPGFFRTSAERWGRKRCLVSLAIRSRGTFALEVRWDSGGLLYPVHPR</sequence>
<keyword evidence="3" id="KW-1185">Reference proteome</keyword>
<gene>
    <name evidence="2" type="ORF">B2J93_2204</name>
</gene>
<proteinExistence type="predicted"/>
<evidence type="ECO:0000256" key="1">
    <source>
        <dbReference type="SAM" id="MobiDB-lite"/>
    </source>
</evidence>
<evidence type="ECO:0000313" key="2">
    <source>
        <dbReference type="EMBL" id="OWP03692.1"/>
    </source>
</evidence>
<dbReference type="EMBL" id="MZNU01000174">
    <property type="protein sequence ID" value="OWP03692.1"/>
    <property type="molecule type" value="Genomic_DNA"/>
</dbReference>
<reference evidence="2 3" key="1">
    <citation type="submission" date="2017-04" db="EMBL/GenBank/DDBJ databases">
        <title>Draft genome sequence of Marssonina coronaria NL1: causal agent of apple blotch.</title>
        <authorList>
            <person name="Cheng Q."/>
        </authorList>
    </citation>
    <scope>NUCLEOTIDE SEQUENCE [LARGE SCALE GENOMIC DNA]</scope>
    <source>
        <strain evidence="2 3">NL1</strain>
    </source>
</reference>